<gene>
    <name evidence="2" type="ORF">BREU_0302</name>
</gene>
<reference evidence="2 3" key="1">
    <citation type="submission" date="2014-03" db="EMBL/GenBank/DDBJ databases">
        <title>Genomics of Bifidobacteria.</title>
        <authorList>
            <person name="Ventura M."/>
            <person name="Milani C."/>
            <person name="Lugli G.A."/>
        </authorList>
    </citation>
    <scope>NUCLEOTIDE SEQUENCE [LARGE SCALE GENOMIC DNA]</scope>
    <source>
        <strain evidence="2 3">DSM 23975</strain>
    </source>
</reference>
<name>A0A087CVH1_9BIFI</name>
<keyword evidence="3" id="KW-1185">Reference proteome</keyword>
<proteinExistence type="predicted"/>
<accession>A0A087CVH1</accession>
<comment type="caution">
    <text evidence="2">The sequence shown here is derived from an EMBL/GenBank/DDBJ whole genome shotgun (WGS) entry which is preliminary data.</text>
</comment>
<dbReference type="AlphaFoldDB" id="A0A087CVH1"/>
<protein>
    <submittedName>
        <fullName evidence="2">Uncharacterized protein</fullName>
    </submittedName>
</protein>
<feature type="region of interest" description="Disordered" evidence="1">
    <location>
        <begin position="16"/>
        <end position="45"/>
    </location>
</feature>
<evidence type="ECO:0000256" key="1">
    <source>
        <dbReference type="SAM" id="MobiDB-lite"/>
    </source>
</evidence>
<feature type="compositionally biased region" description="Basic and acidic residues" evidence="1">
    <location>
        <begin position="24"/>
        <end position="39"/>
    </location>
</feature>
<evidence type="ECO:0000313" key="2">
    <source>
        <dbReference type="EMBL" id="KFI87271.1"/>
    </source>
</evidence>
<dbReference type="EMBL" id="JGZK01000003">
    <property type="protein sequence ID" value="KFI87271.1"/>
    <property type="molecule type" value="Genomic_DNA"/>
</dbReference>
<dbReference type="Proteomes" id="UP000028984">
    <property type="component" value="Unassembled WGS sequence"/>
</dbReference>
<sequence length="197" mass="21937">MLCYTAECRQPASICHAQQSPGSKHNEGLHTREAPRETAGKQLRQTNQCRNQTVRTLAQIPFGQRGESDPHMVRIIAMRRVPARLFRSERIASGHQHILARQSVLHMRIINPYALRQSQPEEEPASRFVERNGIAESGSQCRSQCLCTASVESTFGLKQSIKPIRLLQETRDGILSECRAVAVHAGANGTHSPHCIA</sequence>
<evidence type="ECO:0000313" key="3">
    <source>
        <dbReference type="Proteomes" id="UP000028984"/>
    </source>
</evidence>
<organism evidence="2 3">
    <name type="scientific">Bifidobacterium reuteri DSM 23975</name>
    <dbReference type="NCBI Taxonomy" id="1437610"/>
    <lineage>
        <taxon>Bacteria</taxon>
        <taxon>Bacillati</taxon>
        <taxon>Actinomycetota</taxon>
        <taxon>Actinomycetes</taxon>
        <taxon>Bifidobacteriales</taxon>
        <taxon>Bifidobacteriaceae</taxon>
        <taxon>Bifidobacterium</taxon>
    </lineage>
</organism>